<sequence length="81" mass="9648">MISNFQFSHFSLFLNNCMFRTHQLTTTTVMTNLFKYLRFFFYIDQGMESTKINTGLASIAKTSIKLRNSRCNFFYGNMLRF</sequence>
<dbReference type="EMBL" id="AMCI01005115">
    <property type="protein sequence ID" value="EJW96767.1"/>
    <property type="molecule type" value="Genomic_DNA"/>
</dbReference>
<evidence type="ECO:0000313" key="1">
    <source>
        <dbReference type="EMBL" id="EJW96767.1"/>
    </source>
</evidence>
<gene>
    <name evidence="1" type="ORF">EVA_15125</name>
</gene>
<comment type="caution">
    <text evidence="1">The sequence shown here is derived from an EMBL/GenBank/DDBJ whole genome shotgun (WGS) entry which is preliminary data.</text>
</comment>
<organism evidence="1">
    <name type="scientific">gut metagenome</name>
    <dbReference type="NCBI Taxonomy" id="749906"/>
    <lineage>
        <taxon>unclassified sequences</taxon>
        <taxon>metagenomes</taxon>
        <taxon>organismal metagenomes</taxon>
    </lineage>
</organism>
<accession>J9G4M5</accession>
<dbReference type="AlphaFoldDB" id="J9G4M5"/>
<name>J9G4M5_9ZZZZ</name>
<protein>
    <submittedName>
        <fullName evidence="1">Uncharacterized protein</fullName>
    </submittedName>
</protein>
<reference evidence="1" key="1">
    <citation type="journal article" date="2012" name="PLoS ONE">
        <title>Gene sets for utilization of primary and secondary nutrition supplies in the distal gut of endangered iberian lynx.</title>
        <authorList>
            <person name="Alcaide M."/>
            <person name="Messina E."/>
            <person name="Richter M."/>
            <person name="Bargiela R."/>
            <person name="Peplies J."/>
            <person name="Huws S.A."/>
            <person name="Newbold C.J."/>
            <person name="Golyshin P.N."/>
            <person name="Simon M.A."/>
            <person name="Lopez G."/>
            <person name="Yakimov M.M."/>
            <person name="Ferrer M."/>
        </authorList>
    </citation>
    <scope>NUCLEOTIDE SEQUENCE</scope>
</reference>
<proteinExistence type="predicted"/>